<evidence type="ECO:0000313" key="1">
    <source>
        <dbReference type="EMBL" id="KJH49233.1"/>
    </source>
</evidence>
<protein>
    <submittedName>
        <fullName evidence="1">Uncharacterized protein</fullName>
    </submittedName>
</protein>
<gene>
    <name evidence="1" type="ORF">DICVIV_04673</name>
</gene>
<reference evidence="1 2" key="1">
    <citation type="submission" date="2013-11" db="EMBL/GenBank/DDBJ databases">
        <title>Draft genome of the bovine lungworm Dictyocaulus viviparus.</title>
        <authorList>
            <person name="Mitreva M."/>
        </authorList>
    </citation>
    <scope>NUCLEOTIDE SEQUENCE [LARGE SCALE GENOMIC DNA]</scope>
    <source>
        <strain evidence="1 2">HannoverDv2000</strain>
    </source>
</reference>
<dbReference type="STRING" id="29172.A0A0D8XX78"/>
<dbReference type="EMBL" id="KN716242">
    <property type="protein sequence ID" value="KJH49233.1"/>
    <property type="molecule type" value="Genomic_DNA"/>
</dbReference>
<feature type="non-terminal residue" evidence="1">
    <location>
        <position position="84"/>
    </location>
</feature>
<dbReference type="Proteomes" id="UP000053766">
    <property type="component" value="Unassembled WGS sequence"/>
</dbReference>
<dbReference type="OrthoDB" id="422637at2759"/>
<organism evidence="1 2">
    <name type="scientific">Dictyocaulus viviparus</name>
    <name type="common">Bovine lungworm</name>
    <dbReference type="NCBI Taxonomy" id="29172"/>
    <lineage>
        <taxon>Eukaryota</taxon>
        <taxon>Metazoa</taxon>
        <taxon>Ecdysozoa</taxon>
        <taxon>Nematoda</taxon>
        <taxon>Chromadorea</taxon>
        <taxon>Rhabditida</taxon>
        <taxon>Rhabditina</taxon>
        <taxon>Rhabditomorpha</taxon>
        <taxon>Strongyloidea</taxon>
        <taxon>Metastrongylidae</taxon>
        <taxon>Dictyocaulus</taxon>
    </lineage>
</organism>
<reference evidence="2" key="2">
    <citation type="journal article" date="2016" name="Sci. Rep.">
        <title>Dictyocaulus viviparus genome, variome and transcriptome elucidate lungworm biology and support future intervention.</title>
        <authorList>
            <person name="McNulty S.N."/>
            <person name="Strube C."/>
            <person name="Rosa B.A."/>
            <person name="Martin J.C."/>
            <person name="Tyagi R."/>
            <person name="Choi Y.J."/>
            <person name="Wang Q."/>
            <person name="Hallsworth Pepin K."/>
            <person name="Zhang X."/>
            <person name="Ozersky P."/>
            <person name="Wilson R.K."/>
            <person name="Sternberg P.W."/>
            <person name="Gasser R.B."/>
            <person name="Mitreva M."/>
        </authorList>
    </citation>
    <scope>NUCLEOTIDE SEQUENCE [LARGE SCALE GENOMIC DNA]</scope>
    <source>
        <strain evidence="2">HannoverDv2000</strain>
    </source>
</reference>
<dbReference type="AlphaFoldDB" id="A0A0D8XX78"/>
<proteinExistence type="predicted"/>
<name>A0A0D8XX78_DICVI</name>
<evidence type="ECO:0000313" key="2">
    <source>
        <dbReference type="Proteomes" id="UP000053766"/>
    </source>
</evidence>
<accession>A0A0D8XX78</accession>
<keyword evidence="2" id="KW-1185">Reference proteome</keyword>
<sequence length="84" mass="9217">MAASGRVILAELMPFPSKLLEIALDPQKRKKALIAVCLGSIHQKSSISSSEKRRNVLDSNFLRQLITLLKIMVPGVFSKEAGII</sequence>